<organism evidence="1 2">
    <name type="scientific">Bradyrhizobium sacchari</name>
    <dbReference type="NCBI Taxonomy" id="1399419"/>
    <lineage>
        <taxon>Bacteria</taxon>
        <taxon>Pseudomonadati</taxon>
        <taxon>Pseudomonadota</taxon>
        <taxon>Alphaproteobacteria</taxon>
        <taxon>Hyphomicrobiales</taxon>
        <taxon>Nitrobacteraceae</taxon>
        <taxon>Bradyrhizobium</taxon>
    </lineage>
</organism>
<reference evidence="1 2" key="1">
    <citation type="submission" date="2019-06" db="EMBL/GenBank/DDBJ databases">
        <title>Genomic Encyclopedia of Type Strains, Phase IV (KMG-V): Genome sequencing to study the core and pangenomes of soil and plant-associated prokaryotes.</title>
        <authorList>
            <person name="Whitman W."/>
        </authorList>
    </citation>
    <scope>NUCLEOTIDE SEQUENCE [LARGE SCALE GENOMIC DNA]</scope>
    <source>
        <strain evidence="1 2">BR 10556</strain>
    </source>
</reference>
<dbReference type="EMBL" id="VITW01000001">
    <property type="protein sequence ID" value="TWB84619.1"/>
    <property type="molecule type" value="Genomic_DNA"/>
</dbReference>
<protein>
    <submittedName>
        <fullName evidence="1">Uncharacterized protein</fullName>
    </submittedName>
</protein>
<accession>A0A560KN75</accession>
<proteinExistence type="predicted"/>
<dbReference type="AlphaFoldDB" id="A0A560KN75"/>
<dbReference type="OrthoDB" id="8256250at2"/>
<name>A0A560KN75_9BRAD</name>
<dbReference type="STRING" id="1399419.A5906_13020"/>
<keyword evidence="2" id="KW-1185">Reference proteome</keyword>
<evidence type="ECO:0000313" key="2">
    <source>
        <dbReference type="Proteomes" id="UP000315914"/>
    </source>
</evidence>
<sequence>MPESACTHLGFPPGSRVQVKPEAGARLAGKTGRVIGGGFYPRSLRLVLDGSKVPITLHVNYVAAIDDEIDRVKSD</sequence>
<dbReference type="Proteomes" id="UP000315914">
    <property type="component" value="Unassembled WGS sequence"/>
</dbReference>
<gene>
    <name evidence="1" type="ORF">FBZ95_1011064</name>
</gene>
<comment type="caution">
    <text evidence="1">The sequence shown here is derived from an EMBL/GenBank/DDBJ whole genome shotgun (WGS) entry which is preliminary data.</text>
</comment>
<evidence type="ECO:0000313" key="1">
    <source>
        <dbReference type="EMBL" id="TWB84619.1"/>
    </source>
</evidence>